<dbReference type="InterPro" id="IPR050493">
    <property type="entry name" value="FAD-dep_Monooxygenase_BioMet"/>
</dbReference>
<dbReference type="RefSeq" id="WP_344242114.1">
    <property type="nucleotide sequence ID" value="NZ_BAAAHH010000014.1"/>
</dbReference>
<dbReference type="PANTHER" id="PTHR13789">
    <property type="entry name" value="MONOOXYGENASE"/>
    <property type="match status" value="1"/>
</dbReference>
<keyword evidence="1" id="KW-0560">Oxidoreductase</keyword>
<name>A0ABP4BTT8_9ACTN</name>
<keyword evidence="5" id="KW-1185">Reference proteome</keyword>
<dbReference type="GO" id="GO:0004497">
    <property type="term" value="F:monooxygenase activity"/>
    <property type="evidence" value="ECO:0007669"/>
    <property type="project" value="UniProtKB-KW"/>
</dbReference>
<dbReference type="Proteomes" id="UP001500665">
    <property type="component" value="Unassembled WGS sequence"/>
</dbReference>
<dbReference type="SUPFAM" id="SSF51905">
    <property type="entry name" value="FAD/NAD(P)-binding domain"/>
    <property type="match status" value="1"/>
</dbReference>
<evidence type="ECO:0000256" key="1">
    <source>
        <dbReference type="ARBA" id="ARBA00023002"/>
    </source>
</evidence>
<protein>
    <submittedName>
        <fullName evidence="4">FAD-dependent monooxygenase</fullName>
    </submittedName>
</protein>
<reference evidence="5" key="1">
    <citation type="journal article" date="2019" name="Int. J. Syst. Evol. Microbiol.">
        <title>The Global Catalogue of Microorganisms (GCM) 10K type strain sequencing project: providing services to taxonomists for standard genome sequencing and annotation.</title>
        <authorList>
            <consortium name="The Broad Institute Genomics Platform"/>
            <consortium name="The Broad Institute Genome Sequencing Center for Infectious Disease"/>
            <person name="Wu L."/>
            <person name="Ma J."/>
        </authorList>
    </citation>
    <scope>NUCLEOTIDE SEQUENCE [LARGE SCALE GENOMIC DNA]</scope>
    <source>
        <strain evidence="5">JCM 10696</strain>
    </source>
</reference>
<evidence type="ECO:0000313" key="5">
    <source>
        <dbReference type="Proteomes" id="UP001500665"/>
    </source>
</evidence>
<keyword evidence="2 4" id="KW-0503">Monooxygenase</keyword>
<dbReference type="Pfam" id="PF01494">
    <property type="entry name" value="FAD_binding_3"/>
    <property type="match status" value="1"/>
</dbReference>
<evidence type="ECO:0000313" key="4">
    <source>
        <dbReference type="EMBL" id="GAA0954234.1"/>
    </source>
</evidence>
<sequence length="394" mass="41375">MRVLVVGAGIAGLAAARGLLEAGHRVTVLERAAAPRTGGGAISLLGTGVRVLAGLGADLGGAGHRLRSLEALSAAGRPVLRLDARRLADRLGGAVLMVPRGVLLERLARTLPDGTVRFGAEFATLRSGGRDGDGQVEIQTLDGAHHTADLLIGADGARSGIRAALFGRGARSGRDGALRARVASHQGLARLPLDLRDRSLMFLGRQGLVGLTPAGYGLTQWFFDVPWRPGPARPEPLALLRQRYGRWAPPIPDVLDALGELEAVGEVELRPYPHHRLRPPHRWRRGRCVLLGDAAHAMSPTFGFGANQALEDVAELLRRLAPGRPVPGGALRGYARSRGWRAALAATAGGHAIALTGPQTLVQTEPALRLASLVPDRLATAAFGLLTASITARV</sequence>
<proteinExistence type="predicted"/>
<dbReference type="PRINTS" id="PR00420">
    <property type="entry name" value="RNGMNOXGNASE"/>
</dbReference>
<dbReference type="InterPro" id="IPR036188">
    <property type="entry name" value="FAD/NAD-bd_sf"/>
</dbReference>
<organism evidence="4 5">
    <name type="scientific">Actinocorallia libanotica</name>
    <dbReference type="NCBI Taxonomy" id="46162"/>
    <lineage>
        <taxon>Bacteria</taxon>
        <taxon>Bacillati</taxon>
        <taxon>Actinomycetota</taxon>
        <taxon>Actinomycetes</taxon>
        <taxon>Streptosporangiales</taxon>
        <taxon>Thermomonosporaceae</taxon>
        <taxon>Actinocorallia</taxon>
    </lineage>
</organism>
<dbReference type="EMBL" id="BAAAHH010000014">
    <property type="protein sequence ID" value="GAA0954234.1"/>
    <property type="molecule type" value="Genomic_DNA"/>
</dbReference>
<dbReference type="InterPro" id="IPR002938">
    <property type="entry name" value="FAD-bd"/>
</dbReference>
<feature type="domain" description="FAD-binding" evidence="3">
    <location>
        <begin position="2"/>
        <end position="321"/>
    </location>
</feature>
<evidence type="ECO:0000259" key="3">
    <source>
        <dbReference type="Pfam" id="PF01494"/>
    </source>
</evidence>
<dbReference type="PANTHER" id="PTHR13789:SF309">
    <property type="entry name" value="PUTATIVE (AFU_ORTHOLOGUE AFUA_6G14510)-RELATED"/>
    <property type="match status" value="1"/>
</dbReference>
<comment type="caution">
    <text evidence="4">The sequence shown here is derived from an EMBL/GenBank/DDBJ whole genome shotgun (WGS) entry which is preliminary data.</text>
</comment>
<evidence type="ECO:0000256" key="2">
    <source>
        <dbReference type="ARBA" id="ARBA00023033"/>
    </source>
</evidence>
<gene>
    <name evidence="4" type="ORF">GCM10009550_37280</name>
</gene>
<dbReference type="Gene3D" id="3.50.50.60">
    <property type="entry name" value="FAD/NAD(P)-binding domain"/>
    <property type="match status" value="1"/>
</dbReference>
<accession>A0ABP4BTT8</accession>